<evidence type="ECO:0000256" key="1">
    <source>
        <dbReference type="ARBA" id="ARBA00022670"/>
    </source>
</evidence>
<dbReference type="OrthoDB" id="291007at2759"/>
<keyword evidence="2 6" id="KW-0479">Metal-binding</keyword>
<feature type="non-terminal residue" evidence="9">
    <location>
        <position position="1"/>
    </location>
</feature>
<dbReference type="PANTHER" id="PTHR10127:SF780">
    <property type="entry name" value="METALLOENDOPEPTIDASE"/>
    <property type="match status" value="1"/>
</dbReference>
<dbReference type="SUPFAM" id="SSF55486">
    <property type="entry name" value="Metalloproteases ('zincins'), catalytic domain"/>
    <property type="match status" value="1"/>
</dbReference>
<sequence>LHRIVVVNAVNTYKKFFAVKFDKLVVTAANPFDCGFSERKRGGSQYLQLGRNCANFGIIAHELGHALGLIHTMNRHDRDKYVTVKFNNMPVILFEFEEVIFAKN</sequence>
<evidence type="ECO:0000256" key="4">
    <source>
        <dbReference type="ARBA" id="ARBA00022833"/>
    </source>
</evidence>
<keyword evidence="3 6" id="KW-0378">Hydrolase</keyword>
<comment type="caution">
    <text evidence="6">Lacks conserved residue(s) required for the propagation of feature annotation.</text>
</comment>
<name>A0A0B1SL26_OESDE</name>
<dbReference type="Gene3D" id="3.40.390.10">
    <property type="entry name" value="Collagenase (Catalytic Domain)"/>
    <property type="match status" value="1"/>
</dbReference>
<proteinExistence type="predicted"/>
<evidence type="ECO:0000259" key="8">
    <source>
        <dbReference type="PROSITE" id="PS51864"/>
    </source>
</evidence>
<keyword evidence="5 6" id="KW-0482">Metalloprotease</keyword>
<feature type="binding site" evidence="6">
    <location>
        <position position="61"/>
    </location>
    <ligand>
        <name>Zn(2+)</name>
        <dbReference type="ChEBI" id="CHEBI:29105"/>
        <note>catalytic</note>
    </ligand>
</feature>
<keyword evidence="4 6" id="KW-0862">Zinc</keyword>
<evidence type="ECO:0000256" key="6">
    <source>
        <dbReference type="PROSITE-ProRule" id="PRU01211"/>
    </source>
</evidence>
<reference evidence="9 10" key="1">
    <citation type="submission" date="2014-03" db="EMBL/GenBank/DDBJ databases">
        <title>Draft genome of the hookworm Oesophagostomum dentatum.</title>
        <authorList>
            <person name="Mitreva M."/>
        </authorList>
    </citation>
    <scope>NUCLEOTIDE SEQUENCE [LARGE SCALE GENOMIC DNA]</scope>
    <source>
        <strain evidence="9 10">OD-Hann</strain>
    </source>
</reference>
<dbReference type="InterPro" id="IPR024079">
    <property type="entry name" value="MetalloPept_cat_dom_sf"/>
</dbReference>
<evidence type="ECO:0000256" key="3">
    <source>
        <dbReference type="ARBA" id="ARBA00022801"/>
    </source>
</evidence>
<dbReference type="Proteomes" id="UP000053660">
    <property type="component" value="Unassembled WGS sequence"/>
</dbReference>
<evidence type="ECO:0000256" key="5">
    <source>
        <dbReference type="ARBA" id="ARBA00023049"/>
    </source>
</evidence>
<keyword evidence="10" id="KW-1185">Reference proteome</keyword>
<feature type="binding site" evidence="6">
    <location>
        <position position="65"/>
    </location>
    <ligand>
        <name>Zn(2+)</name>
        <dbReference type="ChEBI" id="CHEBI:29105"/>
        <note>catalytic</note>
    </ligand>
</feature>
<dbReference type="GO" id="GO:0006508">
    <property type="term" value="P:proteolysis"/>
    <property type="evidence" value="ECO:0007669"/>
    <property type="project" value="UniProtKB-KW"/>
</dbReference>
<dbReference type="PRINTS" id="PR00480">
    <property type="entry name" value="ASTACIN"/>
</dbReference>
<feature type="binding site" evidence="6">
    <location>
        <position position="71"/>
    </location>
    <ligand>
        <name>Zn(2+)</name>
        <dbReference type="ChEBI" id="CHEBI:29105"/>
        <note>catalytic</note>
    </ligand>
</feature>
<dbReference type="PANTHER" id="PTHR10127">
    <property type="entry name" value="DISCOIDIN, CUB, EGF, LAMININ , AND ZINC METALLOPROTEASE DOMAIN CONTAINING"/>
    <property type="match status" value="1"/>
</dbReference>
<evidence type="ECO:0000256" key="7">
    <source>
        <dbReference type="RuleBase" id="RU361183"/>
    </source>
</evidence>
<dbReference type="EMBL" id="KN569609">
    <property type="protein sequence ID" value="KHJ84207.1"/>
    <property type="molecule type" value="Genomic_DNA"/>
</dbReference>
<dbReference type="Pfam" id="PF01400">
    <property type="entry name" value="Astacin"/>
    <property type="match status" value="1"/>
</dbReference>
<evidence type="ECO:0000313" key="9">
    <source>
        <dbReference type="EMBL" id="KHJ84207.1"/>
    </source>
</evidence>
<dbReference type="GO" id="GO:0008270">
    <property type="term" value="F:zinc ion binding"/>
    <property type="evidence" value="ECO:0007669"/>
    <property type="project" value="UniProtKB-UniRule"/>
</dbReference>
<dbReference type="PROSITE" id="PS51864">
    <property type="entry name" value="ASTACIN"/>
    <property type="match status" value="1"/>
</dbReference>
<protein>
    <recommendedName>
        <fullName evidence="7">Metalloendopeptidase</fullName>
        <ecNumber evidence="7">3.4.24.-</ecNumber>
    </recommendedName>
</protein>
<evidence type="ECO:0000313" key="10">
    <source>
        <dbReference type="Proteomes" id="UP000053660"/>
    </source>
</evidence>
<accession>A0A0B1SL26</accession>
<organism evidence="9 10">
    <name type="scientific">Oesophagostomum dentatum</name>
    <name type="common">Nodular worm</name>
    <dbReference type="NCBI Taxonomy" id="61180"/>
    <lineage>
        <taxon>Eukaryota</taxon>
        <taxon>Metazoa</taxon>
        <taxon>Ecdysozoa</taxon>
        <taxon>Nematoda</taxon>
        <taxon>Chromadorea</taxon>
        <taxon>Rhabditida</taxon>
        <taxon>Rhabditina</taxon>
        <taxon>Rhabditomorpha</taxon>
        <taxon>Strongyloidea</taxon>
        <taxon>Strongylidae</taxon>
        <taxon>Oesophagostomum</taxon>
    </lineage>
</organism>
<keyword evidence="1 6" id="KW-0645">Protease</keyword>
<dbReference type="InterPro" id="IPR001506">
    <property type="entry name" value="Peptidase_M12A"/>
</dbReference>
<dbReference type="GO" id="GO:0004222">
    <property type="term" value="F:metalloendopeptidase activity"/>
    <property type="evidence" value="ECO:0007669"/>
    <property type="project" value="UniProtKB-UniRule"/>
</dbReference>
<dbReference type="EC" id="3.4.24.-" evidence="7"/>
<evidence type="ECO:0000256" key="2">
    <source>
        <dbReference type="ARBA" id="ARBA00022723"/>
    </source>
</evidence>
<feature type="domain" description="Peptidase M12A" evidence="8">
    <location>
        <begin position="1"/>
        <end position="104"/>
    </location>
</feature>
<gene>
    <name evidence="9" type="ORF">OESDEN_16082</name>
</gene>
<dbReference type="AlphaFoldDB" id="A0A0B1SL26"/>
<comment type="cofactor">
    <cofactor evidence="6 7">
        <name>Zn(2+)</name>
        <dbReference type="ChEBI" id="CHEBI:29105"/>
    </cofactor>
    <text evidence="6 7">Binds 1 zinc ion per subunit.</text>
</comment>
<feature type="active site" evidence="6">
    <location>
        <position position="62"/>
    </location>
</feature>